<comment type="caution">
    <text evidence="2">The sequence shown here is derived from an EMBL/GenBank/DDBJ whole genome shotgun (WGS) entry which is preliminary data.</text>
</comment>
<feature type="region of interest" description="Disordered" evidence="1">
    <location>
        <begin position="259"/>
        <end position="288"/>
    </location>
</feature>
<dbReference type="EMBL" id="JALJOS010000001">
    <property type="protein sequence ID" value="KAK9844381.1"/>
    <property type="molecule type" value="Genomic_DNA"/>
</dbReference>
<feature type="compositionally biased region" description="Basic and acidic residues" evidence="1">
    <location>
        <begin position="459"/>
        <end position="473"/>
    </location>
</feature>
<dbReference type="Proteomes" id="UP001438707">
    <property type="component" value="Unassembled WGS sequence"/>
</dbReference>
<proteinExistence type="predicted"/>
<evidence type="ECO:0000313" key="3">
    <source>
        <dbReference type="Proteomes" id="UP001438707"/>
    </source>
</evidence>
<protein>
    <submittedName>
        <fullName evidence="2">Uncharacterized protein</fullName>
    </submittedName>
</protein>
<feature type="compositionally biased region" description="Low complexity" evidence="1">
    <location>
        <begin position="22"/>
        <end position="35"/>
    </location>
</feature>
<feature type="region of interest" description="Disordered" evidence="1">
    <location>
        <begin position="1"/>
        <end position="81"/>
    </location>
</feature>
<gene>
    <name evidence="2" type="ORF">WJX74_001717</name>
</gene>
<feature type="region of interest" description="Disordered" evidence="1">
    <location>
        <begin position="459"/>
        <end position="529"/>
    </location>
</feature>
<name>A0AAW1SDX3_9CHLO</name>
<evidence type="ECO:0000313" key="2">
    <source>
        <dbReference type="EMBL" id="KAK9844381.1"/>
    </source>
</evidence>
<feature type="compositionally biased region" description="Basic and acidic residues" evidence="1">
    <location>
        <begin position="38"/>
        <end position="53"/>
    </location>
</feature>
<accession>A0AAW1SDX3</accession>
<organism evidence="2 3">
    <name type="scientific">Apatococcus lobatus</name>
    <dbReference type="NCBI Taxonomy" id="904363"/>
    <lineage>
        <taxon>Eukaryota</taxon>
        <taxon>Viridiplantae</taxon>
        <taxon>Chlorophyta</taxon>
        <taxon>core chlorophytes</taxon>
        <taxon>Trebouxiophyceae</taxon>
        <taxon>Chlorellales</taxon>
        <taxon>Chlorellaceae</taxon>
        <taxon>Apatococcus</taxon>
    </lineage>
</organism>
<reference evidence="2 3" key="1">
    <citation type="journal article" date="2024" name="Nat. Commun.">
        <title>Phylogenomics reveals the evolutionary origins of lichenization in chlorophyte algae.</title>
        <authorList>
            <person name="Puginier C."/>
            <person name="Libourel C."/>
            <person name="Otte J."/>
            <person name="Skaloud P."/>
            <person name="Haon M."/>
            <person name="Grisel S."/>
            <person name="Petersen M."/>
            <person name="Berrin J.G."/>
            <person name="Delaux P.M."/>
            <person name="Dal Grande F."/>
            <person name="Keller J."/>
        </authorList>
    </citation>
    <scope>NUCLEOTIDE SEQUENCE [LARGE SCALE GENOMIC DNA]</scope>
    <source>
        <strain evidence="2 3">SAG 2145</strain>
    </source>
</reference>
<sequence>MASSRRGSSRRSGRATIRSCGSARSSSSATRSTATSRRRFDPARGERNSDPDKGKRKYRRESWNPLQHAPRKRAGNAKGMEHDMSEMGLSERLAASTNAVARRRYERGSYPYDGTPLEVGTRAPYSRPGTVEMNVPHDNDDKLLYFGDFYFLEHDNVDDNTKGLENGYGYVSAPHLSWKFDYKPAEHRNTKDTPGRKAQAVYRDALARDRAGAFVRDRRRYLRHRSLAPGSREARIAANRSRGITQEGLDAAWAEKAAKGLPGPSAAPRAAKRRTANGGPSPEEGPVLDRHADALQRRRRWVGAVHHAQHHALLSLPERLGGVQHPAAVEHDHRVLRRRDALRAAAQPRAVAVGRAALPPPVAVDQGHEDRHGLPPEVVGVVVPRDAVPRAVVHQQRARVRPVARQGFEGLGDPAHGLHDPAHLRRGVQRRAQRLCLSQGGVWHAAALARAGYARPPAREPARLHLRDEERRVRQQPVPDPVALGPGGSQGRPHVPRQPRQARFTGPLVVGAHPRGLGKISARRSQTVP</sequence>
<keyword evidence="3" id="KW-1185">Reference proteome</keyword>
<dbReference type="AlphaFoldDB" id="A0AAW1SDX3"/>
<evidence type="ECO:0000256" key="1">
    <source>
        <dbReference type="SAM" id="MobiDB-lite"/>
    </source>
</evidence>